<keyword evidence="2" id="KW-1185">Reference proteome</keyword>
<accession>A0ABT3XPU9</accession>
<reference evidence="1" key="1">
    <citation type="submission" date="2022-10" db="EMBL/GenBank/DDBJ databases">
        <title>Chryseobacterium sp. nov., a novel bacterial species.</title>
        <authorList>
            <person name="Cao Y."/>
        </authorList>
    </citation>
    <scope>NUCLEOTIDE SEQUENCE</scope>
    <source>
        <strain evidence="1">CCTCC AB2015118</strain>
    </source>
</reference>
<dbReference type="Proteomes" id="UP001073122">
    <property type="component" value="Unassembled WGS sequence"/>
</dbReference>
<dbReference type="InterPro" id="IPR026341">
    <property type="entry name" value="T9SS_type_B"/>
</dbReference>
<name>A0ABT3XPU9_9FLAO</name>
<evidence type="ECO:0000313" key="2">
    <source>
        <dbReference type="Proteomes" id="UP001073122"/>
    </source>
</evidence>
<dbReference type="RefSeq" id="WP_267264470.1">
    <property type="nucleotide sequence ID" value="NZ_JAOVZW010000003.1"/>
</dbReference>
<dbReference type="Gene3D" id="2.60.40.10">
    <property type="entry name" value="Immunoglobulins"/>
    <property type="match status" value="1"/>
</dbReference>
<protein>
    <submittedName>
        <fullName evidence="1">T9SS type B sorting domain-containing protein</fullName>
    </submittedName>
</protein>
<organism evidence="1 2">
    <name type="scientific">Chryseobacterium formosus</name>
    <dbReference type="NCBI Taxonomy" id="1537363"/>
    <lineage>
        <taxon>Bacteria</taxon>
        <taxon>Pseudomonadati</taxon>
        <taxon>Bacteroidota</taxon>
        <taxon>Flavobacteriia</taxon>
        <taxon>Flavobacteriales</taxon>
        <taxon>Weeksellaceae</taxon>
        <taxon>Chryseobacterium group</taxon>
        <taxon>Chryseobacterium</taxon>
    </lineage>
</organism>
<dbReference type="InterPro" id="IPR013783">
    <property type="entry name" value="Ig-like_fold"/>
</dbReference>
<dbReference type="Pfam" id="PF13585">
    <property type="entry name" value="CHU_C"/>
    <property type="match status" value="1"/>
</dbReference>
<dbReference type="NCBIfam" id="TIGR04131">
    <property type="entry name" value="Bac_Flav_CTERM"/>
    <property type="match status" value="1"/>
</dbReference>
<gene>
    <name evidence="1" type="ORF">OF897_04340</name>
</gene>
<proteinExistence type="predicted"/>
<evidence type="ECO:0000313" key="1">
    <source>
        <dbReference type="EMBL" id="MCX8523151.1"/>
    </source>
</evidence>
<comment type="caution">
    <text evidence="1">The sequence shown here is derived from an EMBL/GenBank/DDBJ whole genome shotgun (WGS) entry which is preliminary data.</text>
</comment>
<dbReference type="EMBL" id="JAOVZW010000003">
    <property type="protein sequence ID" value="MCX8523151.1"/>
    <property type="molecule type" value="Genomic_DNA"/>
</dbReference>
<sequence length="1401" mass="154772">MTKYLQIFLLLVGVYSYSQVVTDIKVKDAAGNENFHVTCTNDLDANGCLPLHVEFPVLRQTTTYQLTQGTYDPPIPLNQGTSLNANFDDVFTSKIDLPFKFCFFNQYFESVVIGSNGMVTFDLNQQGNINYPNIIWQNPDPGLPKNSIFGVYHDMVFSTGDSSEIYYSTVGTAPYRKFVINFYDGRIAGCTDRSSSQIVLHETTNIVEVFVDKKLTPCATRKFENALIGIINDDGTVGYSPASRNTGNWQALQESWKFTPNGNIIQPTVNWTNSAGQTVGTGIQTTVCPTQNEVYTANVNFNICGNSNLALTDDFILDFDSSYPISRNHTQDFCGNAPIQLNLNNFKPNVTSQNPANFNFTFHNSLADAQTNQNGISTNYSLNTNTVLYVRIQNPNVPGCFRVAVLTLNFLTKNLLIDTVSVCDTNNDGVEAAYDLTLLNNQLFPVGGTNILYFLSQSNAQNNTSAVTAPNITPTTKVWARVQYGNCTYILGPISFAFKPGVNVNSPISFPYTMCDINADNKEPFDFALNLGPLISPQGGVSLSAYESFAAAYNQTGPVLEQIKKGIYTIFIRVQIPGGCFTVVPVNMNITFTEILANDKNEYICFNGTEDITVNLNTLSANMLTLPLTVPFTKFYEIFDDAMEDENPISPTQIITENGNLVMKTFYVRFEESEDCFTVRAINVYLVHPVIVSSNFNICDFNNDNTENVDLTQFSGAIIGNQNATNTFYLTQAEAQSGNNAVTTVNLVGTRQYFVKINSYNCTQIYPITVSLVSTPAVNSVVNISLTNICDNNNDGVELYNLLLAQPQIYNGSAGVTYTYYTSYNSTTHVFSGEITNPGEFPVQGNATVYVKIKFNNSECFSASQVNIHMTFLPTVVLVNNAVLNACDEEFNLNETFILSDAVSQMFVASQNTYQLSDINISYYNTLAEANAGNPSNQIGNSIVTTVSSVQVWARFQSKTTGCFSVAPIQLNTYFPPKAINSSITICDDNLDGVYEVNLMNYTNLYVDIPNAINTFTFYLTQNDAQNGTNAIANPQNFTVNPFPQQIWVKVMNIPGCDDIATINFIIGNKIVLQNSGPFLLNNVCDTLNDGIEIVNLTQFQPQIYTGSNVTFTYYPSLADLNSGTNAITNAANYSFNQNGGSDTVYVKVSVPGLCPEVATIKITLKQVPVFSIPTQYFCPDATFSYTLKVEGHTIISYVWTNPAGQIVSNTDTLVNAGMVGTYTVTVTSDNGCSYTTTFEAKHYDVPVIQNMVANGSTYTITATGSQPIVYSIDGLTWQESNVFYNLPTGIITFYVKYVEGKCIVKKDGVILDIKNTITPNGDGFNDKWIIRNLHVFGTKMTNVKVFDRYQYLIFEQNTNTQIVWDGTIAGRPIPTSSYWYVITLPDGRTFTGWILVKNNN</sequence>